<comment type="subcellular location">
    <subcellularLocation>
        <location evidence="1">Mitochondrion inner membrane</location>
    </subcellularLocation>
</comment>
<name>A0A316URS3_9BASI</name>
<evidence type="ECO:0000256" key="10">
    <source>
        <dbReference type="SAM" id="MobiDB-lite"/>
    </source>
</evidence>
<comment type="similarity">
    <text evidence="2">Belongs to the MDM31/MDM32 family.</text>
</comment>
<keyword evidence="3 11" id="KW-0812">Transmembrane</keyword>
<feature type="compositionally biased region" description="Low complexity" evidence="10">
    <location>
        <begin position="53"/>
        <end position="66"/>
    </location>
</feature>
<keyword evidence="6 11" id="KW-1133">Transmembrane helix</keyword>
<accession>A0A316URS3</accession>
<keyword evidence="4" id="KW-0999">Mitochondrion inner membrane</keyword>
<evidence type="ECO:0000256" key="5">
    <source>
        <dbReference type="ARBA" id="ARBA00022946"/>
    </source>
</evidence>
<evidence type="ECO:0000256" key="2">
    <source>
        <dbReference type="ARBA" id="ARBA00005687"/>
    </source>
</evidence>
<organism evidence="12 13">
    <name type="scientific">Jaminaea rosea</name>
    <dbReference type="NCBI Taxonomy" id="1569628"/>
    <lineage>
        <taxon>Eukaryota</taxon>
        <taxon>Fungi</taxon>
        <taxon>Dikarya</taxon>
        <taxon>Basidiomycota</taxon>
        <taxon>Ustilaginomycotina</taxon>
        <taxon>Exobasidiomycetes</taxon>
        <taxon>Microstromatales</taxon>
        <taxon>Microstromatales incertae sedis</taxon>
        <taxon>Jaminaea</taxon>
    </lineage>
</organism>
<keyword evidence="8 11" id="KW-0472">Membrane</keyword>
<feature type="compositionally biased region" description="Low complexity" evidence="10">
    <location>
        <begin position="119"/>
        <end position="137"/>
    </location>
</feature>
<keyword evidence="13" id="KW-1185">Reference proteome</keyword>
<feature type="compositionally biased region" description="Low complexity" evidence="10">
    <location>
        <begin position="309"/>
        <end position="318"/>
    </location>
</feature>
<comment type="function">
    <text evidence="9">Involved in the organization of the mitochondrial membranes and the global structure of the mitochondria. Also required for mitochondrial distribution and mobility as well as for the maintenance of mitochondrial DNA nucleoids structures.</text>
</comment>
<dbReference type="Pfam" id="PF08118">
    <property type="entry name" value="MDM31_MDM32"/>
    <property type="match status" value="2"/>
</dbReference>
<reference evidence="12 13" key="1">
    <citation type="journal article" date="2018" name="Mol. Biol. Evol.">
        <title>Broad Genomic Sampling Reveals a Smut Pathogenic Ancestry of the Fungal Clade Ustilaginomycotina.</title>
        <authorList>
            <person name="Kijpornyongpan T."/>
            <person name="Mondo S.J."/>
            <person name="Barry K."/>
            <person name="Sandor L."/>
            <person name="Lee J."/>
            <person name="Lipzen A."/>
            <person name="Pangilinan J."/>
            <person name="LaButti K."/>
            <person name="Hainaut M."/>
            <person name="Henrissat B."/>
            <person name="Grigoriev I.V."/>
            <person name="Spatafora J.W."/>
            <person name="Aime M.C."/>
        </authorList>
    </citation>
    <scope>NUCLEOTIDE SEQUENCE [LARGE SCALE GENOMIC DNA]</scope>
    <source>
        <strain evidence="12 13">MCA 5214</strain>
    </source>
</reference>
<dbReference type="GO" id="GO:0005743">
    <property type="term" value="C:mitochondrial inner membrane"/>
    <property type="evidence" value="ECO:0007669"/>
    <property type="project" value="UniProtKB-SubCell"/>
</dbReference>
<feature type="region of interest" description="Disordered" evidence="10">
    <location>
        <begin position="297"/>
        <end position="323"/>
    </location>
</feature>
<evidence type="ECO:0000256" key="11">
    <source>
        <dbReference type="SAM" id="Phobius"/>
    </source>
</evidence>
<evidence type="ECO:0000256" key="6">
    <source>
        <dbReference type="ARBA" id="ARBA00022989"/>
    </source>
</evidence>
<dbReference type="EMBL" id="KZ819671">
    <property type="protein sequence ID" value="PWN26573.1"/>
    <property type="molecule type" value="Genomic_DNA"/>
</dbReference>
<feature type="compositionally biased region" description="Acidic residues" evidence="10">
    <location>
        <begin position="694"/>
        <end position="703"/>
    </location>
</feature>
<evidence type="ECO:0000256" key="8">
    <source>
        <dbReference type="ARBA" id="ARBA00023136"/>
    </source>
</evidence>
<dbReference type="AlphaFoldDB" id="A0A316URS3"/>
<evidence type="ECO:0000256" key="9">
    <source>
        <dbReference type="ARBA" id="ARBA00025191"/>
    </source>
</evidence>
<dbReference type="PANTHER" id="PTHR31068">
    <property type="entry name" value="MITOCHONDRIAL DISTRIBUTION AND MORPHOLOGY PROTEIN 31"/>
    <property type="match status" value="1"/>
</dbReference>
<keyword evidence="7" id="KW-0496">Mitochondrion</keyword>
<dbReference type="GeneID" id="37028365"/>
<feature type="region of interest" description="Disordered" evidence="10">
    <location>
        <begin position="647"/>
        <end position="739"/>
    </location>
</feature>
<dbReference type="STRING" id="1569628.A0A316URS3"/>
<dbReference type="Proteomes" id="UP000245884">
    <property type="component" value="Unassembled WGS sequence"/>
</dbReference>
<feature type="compositionally biased region" description="Basic and acidic residues" evidence="10">
    <location>
        <begin position="67"/>
        <end position="80"/>
    </location>
</feature>
<dbReference type="GO" id="GO:0000001">
    <property type="term" value="P:mitochondrion inheritance"/>
    <property type="evidence" value="ECO:0007669"/>
    <property type="project" value="InterPro"/>
</dbReference>
<proteinExistence type="inferred from homology"/>
<evidence type="ECO:0000256" key="7">
    <source>
        <dbReference type="ARBA" id="ARBA00023128"/>
    </source>
</evidence>
<sequence>MALSRGAIALVRQQAASQADIQRYASIRSFFAAQGAMTLPRPIRPLAAKGHLSRSSFSTSAASNSSHDGDKGRDPQHADDAQPSQPSQSRHDDERGPFANYPRNLRELAMRSISHRASKLSSSASPQSDSASSSSTADQQGDPSTPPPSQQHSLSPLPYRRPTKEELLRYAHGFWTRFGIRFKWFTIRSFRRFNADDFSAFLTLGGLGTIILIVVGTTTAVSIVLWGLDMLNMQHWIGRKIADYLTSSTGITVVFESAILPKWKDSRICFQNVFMTRRAQGNDPESLRLERAKKRKARLRRESGEQRRGAAAQSASQGMPWEGGSWEEIGDEVAPPLHPSATGEHLSQEEREGVNTNFTMFDLNVDTIEVTLSISRWFEGKGLVEDAVVKGVRGIIDRRNVHWDPNKPYDPKAARRQASPGDFEIESLAVADVLVTIYQPGNFRPFNFSVFNASIPKLRKQWLFYDLLGADSITGQVDGCLFSLHKPQSIGRTHEKERQMSESTGRWRTISRMRIDGVNIDHIQSQSQAGRTGPLSWILSGRFDVVADIRFPRDSAEDVDINTIINEIVDNLANAVSGNGNGNGKRSSGKNRRRPVSDEDLDLDGVTNVDPDSPIPGQHKLDKPAISAPLTAVGPAAEKAWRESIKGTGLHAGGSDGDEGSDGALRHEREEMRRRSWRRRLKAAIFSSSGEDPPPMEEPELPEDSQRLHHHHHHEGSDQDEASSSAHQDEPPATPPPSVVIDLDVRFKDIKAAVPLLHSDLPYSRQAFVRPIVAFMNANRTLIPLTARIVMDLGEFDGSIDLAQTGLLPLVSEQMYEALASHVESEAENSKRWKRVSVWSLKSALWGLLGLARQLRDALE</sequence>
<dbReference type="PANTHER" id="PTHR31068:SF0">
    <property type="entry name" value="MITOCHONDRIAL DISTRIBUTION AND MORPHOLOGY PROTEIN 31"/>
    <property type="match status" value="1"/>
</dbReference>
<feature type="region of interest" description="Disordered" evidence="10">
    <location>
        <begin position="50"/>
        <end position="100"/>
    </location>
</feature>
<dbReference type="OrthoDB" id="17678at2759"/>
<evidence type="ECO:0000313" key="13">
    <source>
        <dbReference type="Proteomes" id="UP000245884"/>
    </source>
</evidence>
<dbReference type="GO" id="GO:0007005">
    <property type="term" value="P:mitochondrion organization"/>
    <property type="evidence" value="ECO:0007669"/>
    <property type="project" value="InterPro"/>
</dbReference>
<gene>
    <name evidence="12" type="ORF">BDZ90DRAFT_233176</name>
</gene>
<feature type="region of interest" description="Disordered" evidence="10">
    <location>
        <begin position="116"/>
        <end position="158"/>
    </location>
</feature>
<evidence type="ECO:0000313" key="12">
    <source>
        <dbReference type="EMBL" id="PWN26573.1"/>
    </source>
</evidence>
<feature type="region of interest" description="Disordered" evidence="10">
    <location>
        <begin position="574"/>
        <end position="624"/>
    </location>
</feature>
<evidence type="ECO:0000256" key="1">
    <source>
        <dbReference type="ARBA" id="ARBA00004273"/>
    </source>
</evidence>
<dbReference type="InterPro" id="IPR012571">
    <property type="entry name" value="Mdm31/Mdm32"/>
</dbReference>
<evidence type="ECO:0000256" key="4">
    <source>
        <dbReference type="ARBA" id="ARBA00022792"/>
    </source>
</evidence>
<feature type="transmembrane region" description="Helical" evidence="11">
    <location>
        <begin position="198"/>
        <end position="228"/>
    </location>
</feature>
<evidence type="ECO:0000256" key="3">
    <source>
        <dbReference type="ARBA" id="ARBA00022692"/>
    </source>
</evidence>
<feature type="compositionally biased region" description="Basic and acidic residues" evidence="10">
    <location>
        <begin position="664"/>
        <end position="674"/>
    </location>
</feature>
<keyword evidence="5" id="KW-0809">Transit peptide</keyword>
<dbReference type="RefSeq" id="XP_025361185.1">
    <property type="nucleotide sequence ID" value="XM_025506542.1"/>
</dbReference>
<protein>
    <submittedName>
        <fullName evidence="12">Mitochondrial distribution and morphology protein family 31/32</fullName>
    </submittedName>
</protein>